<dbReference type="EMBL" id="CAJOBH010068059">
    <property type="protein sequence ID" value="CAF4458142.1"/>
    <property type="molecule type" value="Genomic_DNA"/>
</dbReference>
<dbReference type="EMBL" id="CAJOBJ010126679">
    <property type="protein sequence ID" value="CAF4702790.1"/>
    <property type="molecule type" value="Genomic_DNA"/>
</dbReference>
<sequence>MIQFIADVPQKRVDRHRSNGTNPGQSPNPNTHRSGIVGQLAEGSPLVPRRQLYSNI</sequence>
<evidence type="ECO:0000313" key="2">
    <source>
        <dbReference type="EMBL" id="CAF4458142.1"/>
    </source>
</evidence>
<protein>
    <submittedName>
        <fullName evidence="5">Uncharacterized protein</fullName>
    </submittedName>
</protein>
<evidence type="ECO:0000313" key="5">
    <source>
        <dbReference type="EMBL" id="CAF4953044.1"/>
    </source>
</evidence>
<feature type="non-terminal residue" evidence="5">
    <location>
        <position position="56"/>
    </location>
</feature>
<organism evidence="5 6">
    <name type="scientific">Rotaria magnacalcarata</name>
    <dbReference type="NCBI Taxonomy" id="392030"/>
    <lineage>
        <taxon>Eukaryota</taxon>
        <taxon>Metazoa</taxon>
        <taxon>Spiralia</taxon>
        <taxon>Gnathifera</taxon>
        <taxon>Rotifera</taxon>
        <taxon>Eurotatoria</taxon>
        <taxon>Bdelloidea</taxon>
        <taxon>Philodinida</taxon>
        <taxon>Philodinidae</taxon>
        <taxon>Rotaria</taxon>
    </lineage>
</organism>
<reference evidence="5" key="1">
    <citation type="submission" date="2021-02" db="EMBL/GenBank/DDBJ databases">
        <authorList>
            <person name="Nowell W R."/>
        </authorList>
    </citation>
    <scope>NUCLEOTIDE SEQUENCE</scope>
</reference>
<dbReference type="AlphaFoldDB" id="A0A8S3CV63"/>
<evidence type="ECO:0000313" key="4">
    <source>
        <dbReference type="EMBL" id="CAF4702790.1"/>
    </source>
</evidence>
<dbReference type="Proteomes" id="UP000681967">
    <property type="component" value="Unassembled WGS sequence"/>
</dbReference>
<evidence type="ECO:0000313" key="6">
    <source>
        <dbReference type="Proteomes" id="UP000681720"/>
    </source>
</evidence>
<evidence type="ECO:0000313" key="3">
    <source>
        <dbReference type="EMBL" id="CAF4592246.1"/>
    </source>
</evidence>
<evidence type="ECO:0000256" key="1">
    <source>
        <dbReference type="SAM" id="MobiDB-lite"/>
    </source>
</evidence>
<gene>
    <name evidence="2" type="ORF">BYL167_LOCUS34072</name>
    <name evidence="3" type="ORF">BYL167_LOCUS39761</name>
    <name evidence="4" type="ORF">GIL414_LOCUS43135</name>
    <name evidence="5" type="ORF">GIL414_LOCUS54432</name>
</gene>
<dbReference type="Proteomes" id="UP000681720">
    <property type="component" value="Unassembled WGS sequence"/>
</dbReference>
<comment type="caution">
    <text evidence="5">The sequence shown here is derived from an EMBL/GenBank/DDBJ whole genome shotgun (WGS) entry which is preliminary data.</text>
</comment>
<accession>A0A8S3CV63</accession>
<feature type="region of interest" description="Disordered" evidence="1">
    <location>
        <begin position="1"/>
        <end position="56"/>
    </location>
</feature>
<dbReference type="EMBL" id="CAJOBJ010190924">
    <property type="protein sequence ID" value="CAF4953044.1"/>
    <property type="molecule type" value="Genomic_DNA"/>
</dbReference>
<name>A0A8S3CV63_9BILA</name>
<proteinExistence type="predicted"/>
<dbReference type="EMBL" id="CAJOBH010096532">
    <property type="protein sequence ID" value="CAF4592246.1"/>
    <property type="molecule type" value="Genomic_DNA"/>
</dbReference>
<feature type="compositionally biased region" description="Polar residues" evidence="1">
    <location>
        <begin position="19"/>
        <end position="33"/>
    </location>
</feature>